<reference evidence="2 3" key="1">
    <citation type="submission" date="2019-06" db="EMBL/GenBank/DDBJ databases">
        <title>Sequencing the genomes of 1000 actinobacteria strains.</title>
        <authorList>
            <person name="Klenk H.-P."/>
        </authorList>
    </citation>
    <scope>NUCLEOTIDE SEQUENCE [LARGE SCALE GENOMIC DNA]</scope>
    <source>
        <strain evidence="2 3">DSM 18607</strain>
    </source>
</reference>
<evidence type="ECO:0000256" key="1">
    <source>
        <dbReference type="SAM" id="Phobius"/>
    </source>
</evidence>
<evidence type="ECO:0008006" key="4">
    <source>
        <dbReference type="Google" id="ProtNLM"/>
    </source>
</evidence>
<protein>
    <recommendedName>
        <fullName evidence="4">YtkA-like protein</fullName>
    </recommendedName>
</protein>
<evidence type="ECO:0000313" key="2">
    <source>
        <dbReference type="EMBL" id="TQJ09670.1"/>
    </source>
</evidence>
<dbReference type="Proteomes" id="UP000317893">
    <property type="component" value="Unassembled WGS sequence"/>
</dbReference>
<sequence length="199" mass="20098">MRRAVAVLLVLAAALLGPVVGGALPTASAHALISAVTLSVEAQGPELSVVAEVRYPDHDAVVGESVVGVAYRAADGSTQPLHVSPAPGRPGYYVGTAQLTPGDWQVEMDAVGKTRGLQSVGFTLHATGPATAVASPAPLPATVQLPSAPAAVDGGQRVRPANATSQWLVVLCSAFVVLGAGIPVLLLRRRSSPPDVARA</sequence>
<dbReference type="OrthoDB" id="4258031at2"/>
<keyword evidence="1" id="KW-0472">Membrane</keyword>
<organism evidence="2 3">
    <name type="scientific">Lapillicoccus jejuensis</name>
    <dbReference type="NCBI Taxonomy" id="402171"/>
    <lineage>
        <taxon>Bacteria</taxon>
        <taxon>Bacillati</taxon>
        <taxon>Actinomycetota</taxon>
        <taxon>Actinomycetes</taxon>
        <taxon>Micrococcales</taxon>
        <taxon>Intrasporangiaceae</taxon>
        <taxon>Lapillicoccus</taxon>
    </lineage>
</organism>
<gene>
    <name evidence="2" type="ORF">FB458_2783</name>
</gene>
<keyword evidence="1" id="KW-1133">Transmembrane helix</keyword>
<dbReference type="RefSeq" id="WP_141849001.1">
    <property type="nucleotide sequence ID" value="NZ_BAAAPR010000009.1"/>
</dbReference>
<proteinExistence type="predicted"/>
<accession>A0A542E2W1</accession>
<keyword evidence="1" id="KW-0812">Transmembrane</keyword>
<keyword evidence="3" id="KW-1185">Reference proteome</keyword>
<comment type="caution">
    <text evidence="2">The sequence shown here is derived from an EMBL/GenBank/DDBJ whole genome shotgun (WGS) entry which is preliminary data.</text>
</comment>
<dbReference type="AlphaFoldDB" id="A0A542E2W1"/>
<dbReference type="EMBL" id="VFMN01000001">
    <property type="protein sequence ID" value="TQJ09670.1"/>
    <property type="molecule type" value="Genomic_DNA"/>
</dbReference>
<name>A0A542E2W1_9MICO</name>
<feature type="transmembrane region" description="Helical" evidence="1">
    <location>
        <begin position="167"/>
        <end position="187"/>
    </location>
</feature>
<evidence type="ECO:0000313" key="3">
    <source>
        <dbReference type="Proteomes" id="UP000317893"/>
    </source>
</evidence>